<evidence type="ECO:0000313" key="2">
    <source>
        <dbReference type="Proteomes" id="UP000467700"/>
    </source>
</evidence>
<accession>A0A8S0VR31</accession>
<proteinExistence type="predicted"/>
<comment type="caution">
    <text evidence="1">The sequence shown here is derived from an EMBL/GenBank/DDBJ whole genome shotgun (WGS) entry which is preliminary data.</text>
</comment>
<sequence>MTYPTLEILSMRQILDARACEHKIERTMEHGYYLLSDTEILSSWAVNANTAGGLSLLPPSHPSYWFRINEMPPHPEKNVERVRRQFRRRLLPRHRLVRRCVYHSYRCCALVTAHVCALVISPDEIPGLSSSFTPFPSGMRMRVQVFNQVTPQATSITLSTAHLIAYRILSYCLVCNTCLFPSDLALPRPSFVPVGSAGHIIAP</sequence>
<reference evidence="1 2" key="1">
    <citation type="submission" date="2020-01" db="EMBL/GenBank/DDBJ databases">
        <authorList>
            <person name="Gupta K D."/>
        </authorList>
    </citation>
    <scope>NUCLEOTIDE SEQUENCE [LARGE SCALE GENOMIC DNA]</scope>
</reference>
<gene>
    <name evidence="1" type="ORF">AAE3_LOCUS4438</name>
</gene>
<dbReference type="Proteomes" id="UP000467700">
    <property type="component" value="Unassembled WGS sequence"/>
</dbReference>
<evidence type="ECO:0000313" key="1">
    <source>
        <dbReference type="EMBL" id="CAA7262055.1"/>
    </source>
</evidence>
<dbReference type="AlphaFoldDB" id="A0A8S0VR31"/>
<dbReference type="EMBL" id="CACVBS010000035">
    <property type="protein sequence ID" value="CAA7262055.1"/>
    <property type="molecule type" value="Genomic_DNA"/>
</dbReference>
<organism evidence="1 2">
    <name type="scientific">Cyclocybe aegerita</name>
    <name type="common">Black poplar mushroom</name>
    <name type="synonym">Agrocybe aegerita</name>
    <dbReference type="NCBI Taxonomy" id="1973307"/>
    <lineage>
        <taxon>Eukaryota</taxon>
        <taxon>Fungi</taxon>
        <taxon>Dikarya</taxon>
        <taxon>Basidiomycota</taxon>
        <taxon>Agaricomycotina</taxon>
        <taxon>Agaricomycetes</taxon>
        <taxon>Agaricomycetidae</taxon>
        <taxon>Agaricales</taxon>
        <taxon>Agaricineae</taxon>
        <taxon>Bolbitiaceae</taxon>
        <taxon>Cyclocybe</taxon>
    </lineage>
</organism>
<name>A0A8S0VR31_CYCAE</name>
<keyword evidence="2" id="KW-1185">Reference proteome</keyword>
<protein>
    <submittedName>
        <fullName evidence="1">Uncharacterized protein</fullName>
    </submittedName>
</protein>